<feature type="region of interest" description="Disordered" evidence="1">
    <location>
        <begin position="17"/>
        <end position="52"/>
    </location>
</feature>
<dbReference type="AlphaFoldDB" id="A0A0V0QID5"/>
<proteinExistence type="predicted"/>
<dbReference type="EMBL" id="LDAU01000159">
    <property type="protein sequence ID" value="KRX01974.1"/>
    <property type="molecule type" value="Genomic_DNA"/>
</dbReference>
<protein>
    <recommendedName>
        <fullName evidence="4">rRNA-processing protein FYV7</fullName>
    </recommendedName>
</protein>
<dbReference type="InParanoid" id="A0A0V0QID5"/>
<evidence type="ECO:0008006" key="4">
    <source>
        <dbReference type="Google" id="ProtNLM"/>
    </source>
</evidence>
<dbReference type="Proteomes" id="UP000054937">
    <property type="component" value="Unassembled WGS sequence"/>
</dbReference>
<accession>A0A0V0QID5</accession>
<evidence type="ECO:0000313" key="2">
    <source>
        <dbReference type="EMBL" id="KRX01974.1"/>
    </source>
</evidence>
<gene>
    <name evidence="2" type="ORF">PPERSA_07619</name>
</gene>
<reference evidence="2 3" key="1">
    <citation type="journal article" date="2015" name="Sci. Rep.">
        <title>Genome of the facultative scuticociliatosis pathogen Pseudocohnilembus persalinus provides insight into its virulence through horizontal gene transfer.</title>
        <authorList>
            <person name="Xiong J."/>
            <person name="Wang G."/>
            <person name="Cheng J."/>
            <person name="Tian M."/>
            <person name="Pan X."/>
            <person name="Warren A."/>
            <person name="Jiang C."/>
            <person name="Yuan D."/>
            <person name="Miao W."/>
        </authorList>
    </citation>
    <scope>NUCLEOTIDE SEQUENCE [LARGE SCALE GENOMIC DNA]</scope>
    <source>
        <strain evidence="2">36N120E</strain>
    </source>
</reference>
<name>A0A0V0QID5_PSEPJ</name>
<feature type="compositionally biased region" description="Basic and acidic residues" evidence="1">
    <location>
        <begin position="99"/>
        <end position="113"/>
    </location>
</feature>
<comment type="caution">
    <text evidence="2">The sequence shown here is derived from an EMBL/GenBank/DDBJ whole genome shotgun (WGS) entry which is preliminary data.</text>
</comment>
<dbReference type="OMA" id="MKNYINY"/>
<evidence type="ECO:0000313" key="3">
    <source>
        <dbReference type="Proteomes" id="UP000054937"/>
    </source>
</evidence>
<dbReference type="InterPro" id="IPR013730">
    <property type="entry name" value="Fyv7/TAP26"/>
</dbReference>
<dbReference type="OrthoDB" id="5377144at2759"/>
<sequence>MGDLDINQKLLKRKIHKKRLLQNESSRVKNKFKRSQKHFESNLDDKIKHDKLGQKKQQFYEQVFNKNNEQQAKGSEKQQKSNKKGINIKNHKQILKQRQQKEQQEQEQKEKEQKYKKKLITKMHTQKTKKGQPVMKNYINYLVNQIEEKKKQNKI</sequence>
<organism evidence="2 3">
    <name type="scientific">Pseudocohnilembus persalinus</name>
    <name type="common">Ciliate</name>
    <dbReference type="NCBI Taxonomy" id="266149"/>
    <lineage>
        <taxon>Eukaryota</taxon>
        <taxon>Sar</taxon>
        <taxon>Alveolata</taxon>
        <taxon>Ciliophora</taxon>
        <taxon>Intramacronucleata</taxon>
        <taxon>Oligohymenophorea</taxon>
        <taxon>Scuticociliatia</taxon>
        <taxon>Philasterida</taxon>
        <taxon>Pseudocohnilembidae</taxon>
        <taxon>Pseudocohnilembus</taxon>
    </lineage>
</organism>
<dbReference type="Pfam" id="PF08524">
    <property type="entry name" value="rRNA_processing"/>
    <property type="match status" value="1"/>
</dbReference>
<evidence type="ECO:0000256" key="1">
    <source>
        <dbReference type="SAM" id="MobiDB-lite"/>
    </source>
</evidence>
<keyword evidence="3" id="KW-1185">Reference proteome</keyword>
<feature type="region of interest" description="Disordered" evidence="1">
    <location>
        <begin position="67"/>
        <end position="115"/>
    </location>
</feature>
<feature type="compositionally biased region" description="Basic and acidic residues" evidence="1">
    <location>
        <begin position="37"/>
        <end position="52"/>
    </location>
</feature>